<dbReference type="Pfam" id="PF13966">
    <property type="entry name" value="zf-RVT"/>
    <property type="match status" value="1"/>
</dbReference>
<comment type="caution">
    <text evidence="2">The sequence shown here is derived from an EMBL/GenBank/DDBJ whole genome shotgun (WGS) entry which is preliminary data.</text>
</comment>
<evidence type="ECO:0000313" key="3">
    <source>
        <dbReference type="Proteomes" id="UP000187406"/>
    </source>
</evidence>
<sequence length="470" mass="54548">HQKRDILSTVHFQEGKLPVTYLGLPLITKRLTKTDCNPLVERVLARANSWVSKTLSFAGRLQLVKTTLASMQIHWCSIFLLPATILKACERVLRDFLWGGRGRSRVKWKEVCKPMKEGGLGIKDMKTWNKTLLLKQIWKVLVEQSLWAKWCHAYLLNRHNFWTAPAIGNMSWSWRQTLRLRSVAKEHLMYQCGNGESFSLWYDPWVRGDSIHALYGNRVIYDSGLGKQARVKDIIWEGMWCWPQTSGELIDIQQRVSTIPISTAPDRIFWKHVGVPFSTSRAWNSIRTVSTQVAWYSVVWHPYSIPKQAFCLWMTIRGALRTKDKLVAMGVLSNANCAFHCGEPETRDHLFFQCPFSASVWKEILGLCQIVRPILPWPDEVDWMCAYATGNQFHRTLRKLALAASVYHLWIERNNRCFRNQFLPFQDIIGKVKRDVRDKLALRNSAQRSERHESLCVTWGIPLPESRLNV</sequence>
<evidence type="ECO:0000313" key="2">
    <source>
        <dbReference type="EMBL" id="GAV93080.1"/>
    </source>
</evidence>
<dbReference type="STRING" id="3775.A0A1Q3DKP9"/>
<accession>A0A1Q3DKP9</accession>
<dbReference type="AlphaFoldDB" id="A0A1Q3DKP9"/>
<dbReference type="Proteomes" id="UP000187406">
    <property type="component" value="Unassembled WGS sequence"/>
</dbReference>
<dbReference type="InterPro" id="IPR026960">
    <property type="entry name" value="RVT-Znf"/>
</dbReference>
<dbReference type="EMBL" id="BDDD01014485">
    <property type="protein sequence ID" value="GAV93080.1"/>
    <property type="molecule type" value="Genomic_DNA"/>
</dbReference>
<keyword evidence="3" id="KW-1185">Reference proteome</keyword>
<proteinExistence type="predicted"/>
<name>A0A1Q3DKP9_CEPFO</name>
<evidence type="ECO:0000259" key="1">
    <source>
        <dbReference type="Pfam" id="PF13966"/>
    </source>
</evidence>
<gene>
    <name evidence="2" type="ORF">CFOL_v3_36458</name>
</gene>
<reference evidence="3" key="1">
    <citation type="submission" date="2016-04" db="EMBL/GenBank/DDBJ databases">
        <title>Cephalotus genome sequencing.</title>
        <authorList>
            <person name="Fukushima K."/>
            <person name="Hasebe M."/>
            <person name="Fang X."/>
        </authorList>
    </citation>
    <scope>NUCLEOTIDE SEQUENCE [LARGE SCALE GENOMIC DNA]</scope>
    <source>
        <strain evidence="3">cv. St1</strain>
    </source>
</reference>
<dbReference type="PANTHER" id="PTHR33116">
    <property type="entry name" value="REVERSE TRANSCRIPTASE ZINC-BINDING DOMAIN-CONTAINING PROTEIN-RELATED-RELATED"/>
    <property type="match status" value="1"/>
</dbReference>
<dbReference type="InParanoid" id="A0A1Q3DKP9"/>
<organism evidence="2 3">
    <name type="scientific">Cephalotus follicularis</name>
    <name type="common">Albany pitcher plant</name>
    <dbReference type="NCBI Taxonomy" id="3775"/>
    <lineage>
        <taxon>Eukaryota</taxon>
        <taxon>Viridiplantae</taxon>
        <taxon>Streptophyta</taxon>
        <taxon>Embryophyta</taxon>
        <taxon>Tracheophyta</taxon>
        <taxon>Spermatophyta</taxon>
        <taxon>Magnoliopsida</taxon>
        <taxon>eudicotyledons</taxon>
        <taxon>Gunneridae</taxon>
        <taxon>Pentapetalae</taxon>
        <taxon>rosids</taxon>
        <taxon>fabids</taxon>
        <taxon>Oxalidales</taxon>
        <taxon>Cephalotaceae</taxon>
        <taxon>Cephalotus</taxon>
    </lineage>
</organism>
<dbReference type="PANTHER" id="PTHR33116:SF76">
    <property type="entry name" value="DUF4283 DOMAIN-CONTAINING PROTEIN"/>
    <property type="match status" value="1"/>
</dbReference>
<feature type="non-terminal residue" evidence="2">
    <location>
        <position position="1"/>
    </location>
</feature>
<dbReference type="OrthoDB" id="1938625at2759"/>
<feature type="domain" description="Reverse transcriptase zinc-binding" evidence="1">
    <location>
        <begin position="277"/>
        <end position="361"/>
    </location>
</feature>
<protein>
    <submittedName>
        <fullName evidence="2">Zf-RVT domain-containing protein</fullName>
    </submittedName>
</protein>